<evidence type="ECO:0000256" key="3">
    <source>
        <dbReference type="PROSITE-ProRule" id="PRU01106"/>
    </source>
</evidence>
<dbReference type="GO" id="GO:0006637">
    <property type="term" value="P:acyl-CoA metabolic process"/>
    <property type="evidence" value="ECO:0007669"/>
    <property type="project" value="TreeGrafter"/>
</dbReference>
<evidence type="ECO:0000313" key="5">
    <source>
        <dbReference type="EMBL" id="SCJ86537.1"/>
    </source>
</evidence>
<dbReference type="PANTHER" id="PTHR11049:SF24">
    <property type="entry name" value="CYTOSOLIC ACYL COENZYME A THIOESTER HYDROLASE"/>
    <property type="match status" value="1"/>
</dbReference>
<protein>
    <submittedName>
        <fullName evidence="5">Uncharacterized acyl-CoA thioester hydrolase HI_0827</fullName>
        <ecNumber evidence="5">3.1.2.-</ecNumber>
    </submittedName>
</protein>
<sequence>MSPQTPSTPAAAQKPARLSYTEQTCIVMASHINGSGRLFGGTLMQWIDVIAAVAGRRHSGCDVTTASVDNLQFHRAAVQNDTVLLTAKVTYTGRTSMEVRVDSFVESLAGDRQRINTAYLVLVALDKQGRPTPVPALLCETTEEQAEFQAALRRDSLRRQRRKEEY</sequence>
<dbReference type="EC" id="3.1.2.-" evidence="5"/>
<dbReference type="InterPro" id="IPR006683">
    <property type="entry name" value="Thioestr_dom"/>
</dbReference>
<proteinExistence type="inferred from homology"/>
<dbReference type="GO" id="GO:0052816">
    <property type="term" value="F:long-chain fatty acyl-CoA hydrolase activity"/>
    <property type="evidence" value="ECO:0007669"/>
    <property type="project" value="TreeGrafter"/>
</dbReference>
<evidence type="ECO:0000256" key="1">
    <source>
        <dbReference type="ARBA" id="ARBA00010458"/>
    </source>
</evidence>
<dbReference type="Pfam" id="PF03061">
    <property type="entry name" value="4HBT"/>
    <property type="match status" value="1"/>
</dbReference>
<dbReference type="GO" id="GO:0005829">
    <property type="term" value="C:cytosol"/>
    <property type="evidence" value="ECO:0007669"/>
    <property type="project" value="TreeGrafter"/>
</dbReference>
<dbReference type="PROSITE" id="PS51770">
    <property type="entry name" value="HOTDOG_ACOT"/>
    <property type="match status" value="1"/>
</dbReference>
<comment type="similarity">
    <text evidence="1">Belongs to the acyl coenzyme A hydrolase family.</text>
</comment>
<dbReference type="Gene3D" id="3.10.129.10">
    <property type="entry name" value="Hotdog Thioesterase"/>
    <property type="match status" value="1"/>
</dbReference>
<dbReference type="EMBL" id="FMHG01000002">
    <property type="protein sequence ID" value="SCJ86537.1"/>
    <property type="molecule type" value="Genomic_DNA"/>
</dbReference>
<evidence type="ECO:0000259" key="4">
    <source>
        <dbReference type="PROSITE" id="PS51770"/>
    </source>
</evidence>
<organism evidence="5">
    <name type="scientific">uncultured Anaerotruncus sp</name>
    <dbReference type="NCBI Taxonomy" id="905011"/>
    <lineage>
        <taxon>Bacteria</taxon>
        <taxon>Bacillati</taxon>
        <taxon>Bacillota</taxon>
        <taxon>Clostridia</taxon>
        <taxon>Eubacteriales</taxon>
        <taxon>Oscillospiraceae</taxon>
        <taxon>Anaerotruncus</taxon>
        <taxon>environmental samples</taxon>
    </lineage>
</organism>
<name>A0A1C6JWZ6_9FIRM</name>
<dbReference type="CDD" id="cd03442">
    <property type="entry name" value="BFIT_BACH"/>
    <property type="match status" value="1"/>
</dbReference>
<dbReference type="InterPro" id="IPR029069">
    <property type="entry name" value="HotDog_dom_sf"/>
</dbReference>
<gene>
    <name evidence="5" type="ORF">SAMEA3545359_02366</name>
</gene>
<dbReference type="InterPro" id="IPR033120">
    <property type="entry name" value="HOTDOG_ACOT"/>
</dbReference>
<dbReference type="PANTHER" id="PTHR11049">
    <property type="entry name" value="ACYL COENZYME A THIOESTER HYDROLASE"/>
    <property type="match status" value="1"/>
</dbReference>
<evidence type="ECO:0000256" key="2">
    <source>
        <dbReference type="ARBA" id="ARBA00022801"/>
    </source>
</evidence>
<dbReference type="GO" id="GO:0009062">
    <property type="term" value="P:fatty acid catabolic process"/>
    <property type="evidence" value="ECO:0007669"/>
    <property type="project" value="TreeGrafter"/>
</dbReference>
<dbReference type="SUPFAM" id="SSF54637">
    <property type="entry name" value="Thioesterase/thiol ester dehydrase-isomerase"/>
    <property type="match status" value="1"/>
</dbReference>
<keyword evidence="2 3" id="KW-0378">Hydrolase</keyword>
<feature type="domain" description="HotDog ACOT-type" evidence="4">
    <location>
        <begin position="17"/>
        <end position="128"/>
    </location>
</feature>
<dbReference type="AlphaFoldDB" id="A0A1C6JWZ6"/>
<accession>A0A1C6JWZ6</accession>
<dbReference type="InterPro" id="IPR040170">
    <property type="entry name" value="Cytosol_ACT"/>
</dbReference>
<reference evidence="5" key="1">
    <citation type="submission" date="2015-09" db="EMBL/GenBank/DDBJ databases">
        <authorList>
            <consortium name="Pathogen Informatics"/>
        </authorList>
    </citation>
    <scope>NUCLEOTIDE SEQUENCE</scope>
    <source>
        <strain evidence="5">2789STDY5834896</strain>
    </source>
</reference>